<protein>
    <submittedName>
        <fullName evidence="4">D-lactaldehyde dehydrogenase</fullName>
    </submittedName>
</protein>
<dbReference type="PANTHER" id="PTHR10366">
    <property type="entry name" value="NAD DEPENDENT EPIMERASE/DEHYDRATASE"/>
    <property type="match status" value="1"/>
</dbReference>
<evidence type="ECO:0000313" key="5">
    <source>
        <dbReference type="Proteomes" id="UP000383932"/>
    </source>
</evidence>
<reference evidence="4 5" key="1">
    <citation type="journal article" date="2019" name="Fungal Biol. Biotechnol.">
        <title>Draft genome sequence of fastidious pathogen Ceratobasidium theobromae, which causes vascular-streak dieback in Theobroma cacao.</title>
        <authorList>
            <person name="Ali S.S."/>
            <person name="Asman A."/>
            <person name="Shao J."/>
            <person name="Firmansyah A.P."/>
            <person name="Susilo A.W."/>
            <person name="Rosmana A."/>
            <person name="McMahon P."/>
            <person name="Junaid M."/>
            <person name="Guest D."/>
            <person name="Kheng T.Y."/>
            <person name="Meinhardt L.W."/>
            <person name="Bailey B.A."/>
        </authorList>
    </citation>
    <scope>NUCLEOTIDE SEQUENCE [LARGE SCALE GENOMIC DNA]</scope>
    <source>
        <strain evidence="4 5">CT2</strain>
    </source>
</reference>
<evidence type="ECO:0000259" key="3">
    <source>
        <dbReference type="Pfam" id="PF01370"/>
    </source>
</evidence>
<organism evidence="4 5">
    <name type="scientific">Ceratobasidium theobromae</name>
    <dbReference type="NCBI Taxonomy" id="1582974"/>
    <lineage>
        <taxon>Eukaryota</taxon>
        <taxon>Fungi</taxon>
        <taxon>Dikarya</taxon>
        <taxon>Basidiomycota</taxon>
        <taxon>Agaricomycotina</taxon>
        <taxon>Agaricomycetes</taxon>
        <taxon>Cantharellales</taxon>
        <taxon>Ceratobasidiaceae</taxon>
        <taxon>Ceratobasidium</taxon>
    </lineage>
</organism>
<name>A0A5N5QGU2_9AGAM</name>
<dbReference type="Proteomes" id="UP000383932">
    <property type="component" value="Unassembled WGS sequence"/>
</dbReference>
<dbReference type="GO" id="GO:0016616">
    <property type="term" value="F:oxidoreductase activity, acting on the CH-OH group of donors, NAD or NADP as acceptor"/>
    <property type="evidence" value="ECO:0007669"/>
    <property type="project" value="TreeGrafter"/>
</dbReference>
<dbReference type="AlphaFoldDB" id="A0A5N5QGU2"/>
<evidence type="ECO:0000313" key="4">
    <source>
        <dbReference type="EMBL" id="KAB5590688.1"/>
    </source>
</evidence>
<keyword evidence="5" id="KW-1185">Reference proteome</keyword>
<evidence type="ECO:0000256" key="2">
    <source>
        <dbReference type="ARBA" id="ARBA00023445"/>
    </source>
</evidence>
<comment type="caution">
    <text evidence="4">The sequence shown here is derived from an EMBL/GenBank/DDBJ whole genome shotgun (WGS) entry which is preliminary data.</text>
</comment>
<proteinExistence type="inferred from homology"/>
<dbReference type="EMBL" id="SSOP01000152">
    <property type="protein sequence ID" value="KAB5590688.1"/>
    <property type="molecule type" value="Genomic_DNA"/>
</dbReference>
<comment type="similarity">
    <text evidence="2">Belongs to the NAD(P)-dependent epimerase/dehydratase family. Dihydroflavonol-4-reductase subfamily.</text>
</comment>
<dbReference type="SUPFAM" id="SSF51735">
    <property type="entry name" value="NAD(P)-binding Rossmann-fold domains"/>
    <property type="match status" value="1"/>
</dbReference>
<dbReference type="Gene3D" id="3.40.50.720">
    <property type="entry name" value="NAD(P)-binding Rossmann-like Domain"/>
    <property type="match status" value="1"/>
</dbReference>
<accession>A0A5N5QGU2</accession>
<dbReference type="OrthoDB" id="2735536at2759"/>
<dbReference type="Pfam" id="PF01370">
    <property type="entry name" value="Epimerase"/>
    <property type="match status" value="1"/>
</dbReference>
<dbReference type="PROSITE" id="PS51257">
    <property type="entry name" value="PROKAR_LIPOPROTEIN"/>
    <property type="match status" value="1"/>
</dbReference>
<dbReference type="InterPro" id="IPR036291">
    <property type="entry name" value="NAD(P)-bd_dom_sf"/>
</dbReference>
<dbReference type="InterPro" id="IPR001509">
    <property type="entry name" value="Epimerase_deHydtase"/>
</dbReference>
<sequence length="324" mass="35631">MPAIKAPATVLVTGASGFIACWVCKTFLEAGFTVRGTVRSPQKGDYLANIFAEYKGRFEYIVVEDMIKQVGAFDEAVKGVQGLIVPALHGTVSVLKSIEKNGSEVERVVITSSGAAILDPSKPTGTVFTDDDWNTWSVRQVEEKGRDAGHDKYRASKVLAEQAAWEEAKKQTRWDLVTIHPLVTLGPIIHQVSNPSSLNTSISMLYKIISSRNEDLKEEVLVEPDNNFGDVRDVALAHLRAMELENAGGQRFIACKGAYTWQDALDALPEPYPRGIPNAGKSVKHTVFDSTKASQVLGINFRSFEESVRDTTADLQRRGWIPPQ</sequence>
<gene>
    <name evidence="4" type="ORF">CTheo_5884</name>
</gene>
<dbReference type="PANTHER" id="PTHR10366:SF564">
    <property type="entry name" value="STEROL-4-ALPHA-CARBOXYLATE 3-DEHYDROGENASE, DECARBOXYLATING"/>
    <property type="match status" value="1"/>
</dbReference>
<feature type="domain" description="NAD-dependent epimerase/dehydratase" evidence="3">
    <location>
        <begin position="10"/>
        <end position="248"/>
    </location>
</feature>
<dbReference type="InterPro" id="IPR050425">
    <property type="entry name" value="NAD(P)_dehydrat-like"/>
</dbReference>
<evidence type="ECO:0000256" key="1">
    <source>
        <dbReference type="ARBA" id="ARBA00023002"/>
    </source>
</evidence>
<keyword evidence="1" id="KW-0560">Oxidoreductase</keyword>